<evidence type="ECO:0000259" key="1">
    <source>
        <dbReference type="Pfam" id="PF00011"/>
    </source>
</evidence>
<feature type="domain" description="SHSP" evidence="1">
    <location>
        <begin position="7"/>
        <end position="40"/>
    </location>
</feature>
<dbReference type="Proteomes" id="UP000244924">
    <property type="component" value="Unassembled WGS sequence"/>
</dbReference>
<dbReference type="EMBL" id="OMOQ01000002">
    <property type="protein sequence ID" value="SPH23493.1"/>
    <property type="molecule type" value="Genomic_DNA"/>
</dbReference>
<accession>A0A2R8BJF4</accession>
<sequence>MSLGFTPDEDKVEASFKDGVLKLRIEKPKDAVTKIRKVKIGKG</sequence>
<proteinExistence type="predicted"/>
<dbReference type="InterPro" id="IPR002068">
    <property type="entry name" value="A-crystallin/Hsp20_dom"/>
</dbReference>
<protein>
    <recommendedName>
        <fullName evidence="1">SHSP domain-containing protein</fullName>
    </recommendedName>
</protein>
<gene>
    <name evidence="2" type="ORF">DEA8626_02556</name>
</gene>
<reference evidence="2 3" key="1">
    <citation type="submission" date="2018-03" db="EMBL/GenBank/DDBJ databases">
        <authorList>
            <person name="Keele B.F."/>
        </authorList>
    </citation>
    <scope>NUCLEOTIDE SEQUENCE [LARGE SCALE GENOMIC DNA]</scope>
    <source>
        <strain evidence="2 3">CECT 8626</strain>
    </source>
</reference>
<name>A0A2R8BJF4_9RHOB</name>
<dbReference type="Pfam" id="PF00011">
    <property type="entry name" value="HSP20"/>
    <property type="match status" value="1"/>
</dbReference>
<dbReference type="AlphaFoldDB" id="A0A2R8BJF4"/>
<evidence type="ECO:0000313" key="2">
    <source>
        <dbReference type="EMBL" id="SPH23493.1"/>
    </source>
</evidence>
<evidence type="ECO:0000313" key="3">
    <source>
        <dbReference type="Proteomes" id="UP000244924"/>
    </source>
</evidence>
<dbReference type="SUPFAM" id="SSF49764">
    <property type="entry name" value="HSP20-like chaperones"/>
    <property type="match status" value="1"/>
</dbReference>
<dbReference type="CDD" id="cd06464">
    <property type="entry name" value="ACD_sHsps-like"/>
    <property type="match status" value="1"/>
</dbReference>
<dbReference type="RefSeq" id="WP_108853595.1">
    <property type="nucleotide sequence ID" value="NZ_OMOQ01000002.1"/>
</dbReference>
<keyword evidence="3" id="KW-1185">Reference proteome</keyword>
<dbReference type="OrthoDB" id="9808910at2"/>
<dbReference type="Gene3D" id="2.60.40.790">
    <property type="match status" value="1"/>
</dbReference>
<organism evidence="2 3">
    <name type="scientific">Albidovulum aquaemixtae</name>
    <dbReference type="NCBI Taxonomy" id="1542388"/>
    <lineage>
        <taxon>Bacteria</taxon>
        <taxon>Pseudomonadati</taxon>
        <taxon>Pseudomonadota</taxon>
        <taxon>Alphaproteobacteria</taxon>
        <taxon>Rhodobacterales</taxon>
        <taxon>Paracoccaceae</taxon>
        <taxon>Albidovulum</taxon>
    </lineage>
</organism>
<dbReference type="InterPro" id="IPR008978">
    <property type="entry name" value="HSP20-like_chaperone"/>
</dbReference>